<organism evidence="1 2">
    <name type="scientific">Gracilibacillus halophilus YIM-C55.5</name>
    <dbReference type="NCBI Taxonomy" id="1308866"/>
    <lineage>
        <taxon>Bacteria</taxon>
        <taxon>Bacillati</taxon>
        <taxon>Bacillota</taxon>
        <taxon>Bacilli</taxon>
        <taxon>Bacillales</taxon>
        <taxon>Bacillaceae</taxon>
        <taxon>Gracilibacillus</taxon>
    </lineage>
</organism>
<reference evidence="1 2" key="1">
    <citation type="submission" date="2013-03" db="EMBL/GenBank/DDBJ databases">
        <title>Draft genome sequence of Gracibacillus halophilus YIM-C55.5, a moderately halophilic and thermophilic organism from the Xiaochaidamu salt lake.</title>
        <authorList>
            <person name="Sugumar T."/>
            <person name="Polireddy D.R."/>
            <person name="Antony A."/>
            <person name="Madhava Y.R."/>
            <person name="Sivakumar N."/>
        </authorList>
    </citation>
    <scope>NUCLEOTIDE SEQUENCE [LARGE SCALE GENOMIC DNA]</scope>
    <source>
        <strain evidence="1 2">YIM-C55.5</strain>
    </source>
</reference>
<comment type="caution">
    <text evidence="1">The sequence shown here is derived from an EMBL/GenBank/DDBJ whole genome shotgun (WGS) entry which is preliminary data.</text>
</comment>
<accession>N4W8S4</accession>
<evidence type="ECO:0000313" key="1">
    <source>
        <dbReference type="EMBL" id="ENH95604.1"/>
    </source>
</evidence>
<dbReference type="RefSeq" id="WP_003474814.1">
    <property type="nucleotide sequence ID" value="NZ_APML01000088.1"/>
</dbReference>
<dbReference type="eggNOG" id="ENOG5032UA3">
    <property type="taxonomic scope" value="Bacteria"/>
</dbReference>
<dbReference type="STRING" id="1308866.J416_15312"/>
<dbReference type="AlphaFoldDB" id="N4W8S4"/>
<dbReference type="Proteomes" id="UP000012283">
    <property type="component" value="Unassembled WGS sequence"/>
</dbReference>
<proteinExistence type="predicted"/>
<name>N4W8S4_9BACI</name>
<keyword evidence="2" id="KW-1185">Reference proteome</keyword>
<dbReference type="PATRIC" id="fig|1308866.3.peg.3081"/>
<evidence type="ECO:0000313" key="2">
    <source>
        <dbReference type="Proteomes" id="UP000012283"/>
    </source>
</evidence>
<evidence type="ECO:0008006" key="3">
    <source>
        <dbReference type="Google" id="ProtNLM"/>
    </source>
</evidence>
<protein>
    <recommendedName>
        <fullName evidence="3">YtxH domain-containing protein</fullName>
    </recommendedName>
</protein>
<sequence length="81" mass="9160">MARQKIIGGMMIGAVAGVVLTLKNRETRRYLIRALKHPAETVNQLHIGYQRCSDRLSQGLATTANICQQLEQMINRLDHDE</sequence>
<gene>
    <name evidence="1" type="ORF">J416_15312</name>
</gene>
<dbReference type="EMBL" id="APML01000088">
    <property type="protein sequence ID" value="ENH95604.1"/>
    <property type="molecule type" value="Genomic_DNA"/>
</dbReference>